<dbReference type="PROSITE" id="PS00194">
    <property type="entry name" value="THIOREDOXIN_1"/>
    <property type="match status" value="1"/>
</dbReference>
<feature type="domain" description="Thioredoxin" evidence="6">
    <location>
        <begin position="196"/>
        <end position="336"/>
    </location>
</feature>
<dbReference type="SUPFAM" id="SSF52833">
    <property type="entry name" value="Thioredoxin-like"/>
    <property type="match status" value="1"/>
</dbReference>
<comment type="subcellular location">
    <subcellularLocation>
        <location evidence="1">Cell envelope</location>
    </subcellularLocation>
</comment>
<reference evidence="7" key="1">
    <citation type="submission" date="2022-06" db="EMBL/GenBank/DDBJ databases">
        <title>Gracilimonas sp. CAU 1638 isolated from sea sediment.</title>
        <authorList>
            <person name="Kim W."/>
        </authorList>
    </citation>
    <scope>NUCLEOTIDE SEQUENCE</scope>
    <source>
        <strain evidence="7">CAU 1638</strain>
    </source>
</reference>
<dbReference type="GO" id="GO:0030313">
    <property type="term" value="C:cell envelope"/>
    <property type="evidence" value="ECO:0007669"/>
    <property type="project" value="UniProtKB-SubCell"/>
</dbReference>
<keyword evidence="5" id="KW-0732">Signal</keyword>
<evidence type="ECO:0000313" key="7">
    <source>
        <dbReference type="EMBL" id="MCP9290355.1"/>
    </source>
</evidence>
<keyword evidence="2" id="KW-0201">Cytochrome c-type biogenesis</keyword>
<name>A0A9X2L162_9BACT</name>
<proteinExistence type="predicted"/>
<dbReference type="GO" id="GO:0016491">
    <property type="term" value="F:oxidoreductase activity"/>
    <property type="evidence" value="ECO:0007669"/>
    <property type="project" value="InterPro"/>
</dbReference>
<dbReference type="InterPro" id="IPR000866">
    <property type="entry name" value="AhpC/TSA"/>
</dbReference>
<dbReference type="PANTHER" id="PTHR42852">
    <property type="entry name" value="THIOL:DISULFIDE INTERCHANGE PROTEIN DSBE"/>
    <property type="match status" value="1"/>
</dbReference>
<protein>
    <submittedName>
        <fullName evidence="7">TlpA family protein disulfide reductase</fullName>
    </submittedName>
</protein>
<keyword evidence="4" id="KW-0676">Redox-active center</keyword>
<dbReference type="GO" id="GO:0016209">
    <property type="term" value="F:antioxidant activity"/>
    <property type="evidence" value="ECO:0007669"/>
    <property type="project" value="InterPro"/>
</dbReference>
<dbReference type="EMBL" id="JANDBC010000001">
    <property type="protein sequence ID" value="MCP9290355.1"/>
    <property type="molecule type" value="Genomic_DNA"/>
</dbReference>
<keyword evidence="3" id="KW-1015">Disulfide bond</keyword>
<dbReference type="CDD" id="cd02966">
    <property type="entry name" value="TlpA_like_family"/>
    <property type="match status" value="1"/>
</dbReference>
<dbReference type="PROSITE" id="PS51352">
    <property type="entry name" value="THIOREDOXIN_2"/>
    <property type="match status" value="1"/>
</dbReference>
<evidence type="ECO:0000256" key="4">
    <source>
        <dbReference type="ARBA" id="ARBA00023284"/>
    </source>
</evidence>
<sequence length="336" mass="38134">MNIFRCTILSLLIIVAFNSRGLAQAEVDSAYIDYVNSSWDEVQATEYDDSIQTKYASEFYEYYLSHEETVAGKKALQSALMMWGNTGNVAMMDEVISKFKPDSDVWAWVPNSLGHAYVGDSSRTHQDAMKKLESLKDYVTNPVGKSAILTSLVRFYKRNPDTHQKALEYAQDLVEINESKWFVDLGLGAIYELESLGVGQAAPEFTATTYHGEEFNLADHKGKYIILDFWATWCGPCMPEIPVIKSLRETYPEENLTIVSIALEEDSEKYDKFLTENGMTWTQILQEKKREDEIPTLYNVGGIPQKYIIGPEGNIVAKHLRGEKLTAKMDTLINRK</sequence>
<evidence type="ECO:0000259" key="6">
    <source>
        <dbReference type="PROSITE" id="PS51352"/>
    </source>
</evidence>
<organism evidence="7 8">
    <name type="scientific">Gracilimonas sediminicola</name>
    <dbReference type="NCBI Taxonomy" id="2952158"/>
    <lineage>
        <taxon>Bacteria</taxon>
        <taxon>Pseudomonadati</taxon>
        <taxon>Balneolota</taxon>
        <taxon>Balneolia</taxon>
        <taxon>Balneolales</taxon>
        <taxon>Balneolaceae</taxon>
        <taxon>Gracilimonas</taxon>
    </lineage>
</organism>
<feature type="signal peptide" evidence="5">
    <location>
        <begin position="1"/>
        <end position="25"/>
    </location>
</feature>
<feature type="chain" id="PRO_5040873456" evidence="5">
    <location>
        <begin position="26"/>
        <end position="336"/>
    </location>
</feature>
<dbReference type="AlphaFoldDB" id="A0A9X2L162"/>
<dbReference type="PANTHER" id="PTHR42852:SF6">
    <property type="entry name" value="THIOL:DISULFIDE INTERCHANGE PROTEIN DSBE"/>
    <property type="match status" value="1"/>
</dbReference>
<dbReference type="InterPro" id="IPR017937">
    <property type="entry name" value="Thioredoxin_CS"/>
</dbReference>
<evidence type="ECO:0000256" key="5">
    <source>
        <dbReference type="SAM" id="SignalP"/>
    </source>
</evidence>
<comment type="caution">
    <text evidence="7">The sequence shown here is derived from an EMBL/GenBank/DDBJ whole genome shotgun (WGS) entry which is preliminary data.</text>
</comment>
<dbReference type="Proteomes" id="UP001139125">
    <property type="component" value="Unassembled WGS sequence"/>
</dbReference>
<dbReference type="Pfam" id="PF00578">
    <property type="entry name" value="AhpC-TSA"/>
    <property type="match status" value="1"/>
</dbReference>
<dbReference type="Gene3D" id="3.40.30.10">
    <property type="entry name" value="Glutaredoxin"/>
    <property type="match status" value="1"/>
</dbReference>
<dbReference type="InterPro" id="IPR036249">
    <property type="entry name" value="Thioredoxin-like_sf"/>
</dbReference>
<evidence type="ECO:0000256" key="1">
    <source>
        <dbReference type="ARBA" id="ARBA00004196"/>
    </source>
</evidence>
<evidence type="ECO:0000256" key="2">
    <source>
        <dbReference type="ARBA" id="ARBA00022748"/>
    </source>
</evidence>
<dbReference type="RefSeq" id="WP_255132350.1">
    <property type="nucleotide sequence ID" value="NZ_JANDBC010000001.1"/>
</dbReference>
<dbReference type="InterPro" id="IPR013766">
    <property type="entry name" value="Thioredoxin_domain"/>
</dbReference>
<dbReference type="GO" id="GO:0017004">
    <property type="term" value="P:cytochrome complex assembly"/>
    <property type="evidence" value="ECO:0007669"/>
    <property type="project" value="UniProtKB-KW"/>
</dbReference>
<evidence type="ECO:0000313" key="8">
    <source>
        <dbReference type="Proteomes" id="UP001139125"/>
    </source>
</evidence>
<gene>
    <name evidence="7" type="ORF">NM125_02030</name>
</gene>
<keyword evidence="8" id="KW-1185">Reference proteome</keyword>
<evidence type="ECO:0000256" key="3">
    <source>
        <dbReference type="ARBA" id="ARBA00023157"/>
    </source>
</evidence>
<accession>A0A9X2L162</accession>
<dbReference type="InterPro" id="IPR050553">
    <property type="entry name" value="Thioredoxin_ResA/DsbE_sf"/>
</dbReference>